<evidence type="ECO:0000259" key="2">
    <source>
        <dbReference type="Pfam" id="PF14833"/>
    </source>
</evidence>
<proteinExistence type="predicted"/>
<evidence type="ECO:0000313" key="4">
    <source>
        <dbReference type="EMBL" id="VFJ97672.1"/>
    </source>
</evidence>
<sequence length="150" mass="16371">MYKAIANEIIYTGSPFSAVAAKLLINLLWFINAASIGEALAIGVKSGIDLPTLRKVIINSCGNSWVAEHDISSIYNGHYDPSFTMKLCCKDLGLIQELSEGLNVPIEMGALAEQIFKRARDIYGEDSPELSIVKHIEEVTSIKLTLDTNA</sequence>
<keyword evidence="1" id="KW-0560">Oxidoreductase</keyword>
<dbReference type="GO" id="GO:0006574">
    <property type="term" value="P:L-valine catabolic process"/>
    <property type="evidence" value="ECO:0007669"/>
    <property type="project" value="TreeGrafter"/>
</dbReference>
<dbReference type="EMBL" id="CAADFG010000114">
    <property type="protein sequence ID" value="VFJ97074.1"/>
    <property type="molecule type" value="Genomic_DNA"/>
</dbReference>
<dbReference type="Gene3D" id="1.10.1040.10">
    <property type="entry name" value="N-(1-d-carboxylethyl)-l-norvaline Dehydrogenase, domain 2"/>
    <property type="match status" value="1"/>
</dbReference>
<dbReference type="InterPro" id="IPR029154">
    <property type="entry name" value="HIBADH-like_NADP-bd"/>
</dbReference>
<accession>A0A450UYS4</accession>
<name>A0A450UYS4_9GAMM</name>
<dbReference type="InterPro" id="IPR013328">
    <property type="entry name" value="6PGD_dom2"/>
</dbReference>
<evidence type="ECO:0000313" key="5">
    <source>
        <dbReference type="EMBL" id="VFK02928.1"/>
    </source>
</evidence>
<dbReference type="PANTHER" id="PTHR22981">
    <property type="entry name" value="3-HYDROXYISOBUTYRATE DEHYDROGENASE-RELATED"/>
    <property type="match status" value="1"/>
</dbReference>
<dbReference type="EMBL" id="CAADFJ010000108">
    <property type="protein sequence ID" value="VFK02928.1"/>
    <property type="molecule type" value="Genomic_DNA"/>
</dbReference>
<feature type="domain" description="3-hydroxyisobutyrate dehydrogenase-like NAD-binding" evidence="2">
    <location>
        <begin position="19"/>
        <end position="135"/>
    </location>
</feature>
<evidence type="ECO:0000256" key="1">
    <source>
        <dbReference type="ARBA" id="ARBA00023002"/>
    </source>
</evidence>
<dbReference type="GO" id="GO:0051287">
    <property type="term" value="F:NAD binding"/>
    <property type="evidence" value="ECO:0007669"/>
    <property type="project" value="InterPro"/>
</dbReference>
<dbReference type="GO" id="GO:0008442">
    <property type="term" value="F:3-hydroxyisobutyrate dehydrogenase activity"/>
    <property type="evidence" value="ECO:0007669"/>
    <property type="project" value="TreeGrafter"/>
</dbReference>
<protein>
    <submittedName>
        <fullName evidence="4">NAD-binding of NADP-dependent 3-hydroxyisobutyrate dehydrogenase</fullName>
    </submittedName>
</protein>
<gene>
    <name evidence="3" type="ORF">BECKH772A_GA0070896_101149</name>
    <name evidence="4" type="ORF">BECKH772B_GA0070898_101169</name>
    <name evidence="5" type="ORF">BECKH772C_GA0070978_101089</name>
</gene>
<dbReference type="EMBL" id="CAADFI010000116">
    <property type="protein sequence ID" value="VFJ97672.1"/>
    <property type="molecule type" value="Genomic_DNA"/>
</dbReference>
<organism evidence="4">
    <name type="scientific">Candidatus Kentrum eta</name>
    <dbReference type="NCBI Taxonomy" id="2126337"/>
    <lineage>
        <taxon>Bacteria</taxon>
        <taxon>Pseudomonadati</taxon>
        <taxon>Pseudomonadota</taxon>
        <taxon>Gammaproteobacteria</taxon>
        <taxon>Candidatus Kentrum</taxon>
    </lineage>
</organism>
<dbReference type="AlphaFoldDB" id="A0A450UYS4"/>
<reference evidence="4" key="1">
    <citation type="submission" date="2019-02" db="EMBL/GenBank/DDBJ databases">
        <authorList>
            <person name="Gruber-Vodicka R. H."/>
            <person name="Seah K. B. B."/>
        </authorList>
    </citation>
    <scope>NUCLEOTIDE SEQUENCE</scope>
    <source>
        <strain evidence="5">BECK_SA2B12</strain>
        <strain evidence="3">BECK_SA2B15</strain>
        <strain evidence="4">BECK_SA2B20</strain>
    </source>
</reference>
<dbReference type="SUPFAM" id="SSF48179">
    <property type="entry name" value="6-phosphogluconate dehydrogenase C-terminal domain-like"/>
    <property type="match status" value="1"/>
</dbReference>
<dbReference type="Pfam" id="PF14833">
    <property type="entry name" value="NAD_binding_11"/>
    <property type="match status" value="1"/>
</dbReference>
<dbReference type="PANTHER" id="PTHR22981:SF84">
    <property type="entry name" value="3-HYDROXYISOBUTYRATE DEHYDROGENASE"/>
    <property type="match status" value="1"/>
</dbReference>
<evidence type="ECO:0000313" key="3">
    <source>
        <dbReference type="EMBL" id="VFJ97074.1"/>
    </source>
</evidence>
<dbReference type="InterPro" id="IPR008927">
    <property type="entry name" value="6-PGluconate_DH-like_C_sf"/>
</dbReference>